<gene>
    <name evidence="2" type="ORF">QTG54_016867</name>
    <name evidence="1" type="ORF">SMAR0320_LOCUS7147</name>
</gene>
<proteinExistence type="predicted"/>
<dbReference type="Proteomes" id="UP001224775">
    <property type="component" value="Unassembled WGS sequence"/>
</dbReference>
<sequence>MDKSAAAEEDDEFFGDQSCDDEFGAAEAEFRDVKTLSYLDGFDETKEEKLQEGFAEGYSQAFNDAFVAGSRLGSIAAKTALCELNKDTKCVTANQPRLHNAASAIHQFLRDEIMIGDEKARESTYEGAFDNLKNKLDSIESDSK</sequence>
<reference evidence="2" key="2">
    <citation type="submission" date="2023-06" db="EMBL/GenBank/DDBJ databases">
        <title>Survivors Of The Sea: Transcriptome response of Skeletonema marinoi to long-term dormancy.</title>
        <authorList>
            <person name="Pinder M.I.M."/>
            <person name="Kourtchenko O."/>
            <person name="Robertson E.K."/>
            <person name="Larsson T."/>
            <person name="Maumus F."/>
            <person name="Osuna-Cruz C.M."/>
            <person name="Vancaester E."/>
            <person name="Stenow R."/>
            <person name="Vandepoele K."/>
            <person name="Ploug H."/>
            <person name="Bruchert V."/>
            <person name="Godhe A."/>
            <person name="Topel M."/>
        </authorList>
    </citation>
    <scope>NUCLEOTIDE SEQUENCE</scope>
    <source>
        <strain evidence="2">R05AC</strain>
    </source>
</reference>
<keyword evidence="3" id="KW-1185">Reference proteome</keyword>
<accession>A0A6V0YI24</accession>
<dbReference type="EMBL" id="HBGZ01010016">
    <property type="protein sequence ID" value="CAD9591527.1"/>
    <property type="molecule type" value="Transcribed_RNA"/>
</dbReference>
<name>A0A6V0YI24_9STRA</name>
<protein>
    <submittedName>
        <fullName evidence="1">Uncharacterized protein</fullName>
    </submittedName>
</protein>
<organism evidence="1">
    <name type="scientific">Skeletonema marinoi</name>
    <dbReference type="NCBI Taxonomy" id="267567"/>
    <lineage>
        <taxon>Eukaryota</taxon>
        <taxon>Sar</taxon>
        <taxon>Stramenopiles</taxon>
        <taxon>Ochrophyta</taxon>
        <taxon>Bacillariophyta</taxon>
        <taxon>Coscinodiscophyceae</taxon>
        <taxon>Thalassiosirophycidae</taxon>
        <taxon>Thalassiosirales</taxon>
        <taxon>Skeletonemataceae</taxon>
        <taxon>Skeletonema</taxon>
        <taxon>Skeletonema marinoi-dohrnii complex</taxon>
    </lineage>
</organism>
<evidence type="ECO:0000313" key="1">
    <source>
        <dbReference type="EMBL" id="CAD9591527.1"/>
    </source>
</evidence>
<dbReference type="EMBL" id="JATAAI010000066">
    <property type="protein sequence ID" value="KAK1732473.1"/>
    <property type="molecule type" value="Genomic_DNA"/>
</dbReference>
<evidence type="ECO:0000313" key="3">
    <source>
        <dbReference type="Proteomes" id="UP001224775"/>
    </source>
</evidence>
<reference evidence="1" key="1">
    <citation type="submission" date="2021-01" db="EMBL/GenBank/DDBJ databases">
        <authorList>
            <person name="Corre E."/>
            <person name="Pelletier E."/>
            <person name="Niang G."/>
            <person name="Scheremetjew M."/>
            <person name="Finn R."/>
            <person name="Kale V."/>
            <person name="Holt S."/>
            <person name="Cochrane G."/>
            <person name="Meng A."/>
            <person name="Brown T."/>
            <person name="Cohen L."/>
        </authorList>
    </citation>
    <scope>NUCLEOTIDE SEQUENCE</scope>
    <source>
        <strain evidence="1">SM1012Den-03</strain>
    </source>
</reference>
<evidence type="ECO:0000313" key="2">
    <source>
        <dbReference type="EMBL" id="KAK1732473.1"/>
    </source>
</evidence>
<dbReference type="AlphaFoldDB" id="A0A6V0YI24"/>